<sequence length="253" mass="26074">MTARVFGHFGEWLQGRMGPDGPVALVTLTCNALWMQAEAGGHPPEEAAQLGQVLGLKITQGVTGIIPLGCGAGASTASLIAMARGAGFAGDPLTLAKACLSVEGATDPLMFDAPDALLWASRQGQILEHFAPPPACVIVGGYWGAPTRTDAQDIDFPDISDFIPTWQQAVSRGDLPAVARLSSLSAARCTALRGPGDPMADLARDLGALGHIRAHTGSARGLVFPPQGAPAYAINALTEAGLKHVFTFETGAL</sequence>
<dbReference type="RefSeq" id="WP_058248652.1">
    <property type="nucleotide sequence ID" value="NZ_CYSE01000006.1"/>
</dbReference>
<dbReference type="STRING" id="441103.TRN7648_03195"/>
<gene>
    <name evidence="1" type="ORF">TRN7648_03195</name>
</gene>
<dbReference type="EMBL" id="CYSE01000006">
    <property type="protein sequence ID" value="CUH80846.1"/>
    <property type="molecule type" value="Genomic_DNA"/>
</dbReference>
<reference evidence="1 2" key="1">
    <citation type="submission" date="2015-09" db="EMBL/GenBank/DDBJ databases">
        <authorList>
            <consortium name="Swine Surveillance"/>
        </authorList>
    </citation>
    <scope>NUCLEOTIDE SEQUENCE [LARGE SCALE GENOMIC DNA]</scope>
    <source>
        <strain evidence="1 2">CECT 7648</strain>
    </source>
</reference>
<dbReference type="OrthoDB" id="7687262at2"/>
<dbReference type="Proteomes" id="UP000054935">
    <property type="component" value="Unassembled WGS sequence"/>
</dbReference>
<organism evidence="1 2">
    <name type="scientific">Tropicibacter naphthalenivorans</name>
    <dbReference type="NCBI Taxonomy" id="441103"/>
    <lineage>
        <taxon>Bacteria</taxon>
        <taxon>Pseudomonadati</taxon>
        <taxon>Pseudomonadota</taxon>
        <taxon>Alphaproteobacteria</taxon>
        <taxon>Rhodobacterales</taxon>
        <taxon>Roseobacteraceae</taxon>
        <taxon>Tropicibacter</taxon>
    </lineage>
</organism>
<dbReference type="AlphaFoldDB" id="A0A0P1GGD0"/>
<evidence type="ECO:0000313" key="2">
    <source>
        <dbReference type="Proteomes" id="UP000054935"/>
    </source>
</evidence>
<accession>A0A0P1GGD0</accession>
<proteinExistence type="predicted"/>
<name>A0A0P1GGD0_9RHOB</name>
<protein>
    <submittedName>
        <fullName evidence="1">Uncharacterized protein</fullName>
    </submittedName>
</protein>
<keyword evidence="2" id="KW-1185">Reference proteome</keyword>
<evidence type="ECO:0000313" key="1">
    <source>
        <dbReference type="EMBL" id="CUH80846.1"/>
    </source>
</evidence>